<keyword evidence="2" id="KW-1003">Cell membrane</keyword>
<feature type="transmembrane region" description="Helical" evidence="6">
    <location>
        <begin position="40"/>
        <end position="58"/>
    </location>
</feature>
<evidence type="ECO:0000256" key="6">
    <source>
        <dbReference type="SAM" id="Phobius"/>
    </source>
</evidence>
<name>A0AAW5MSZ8_9ESCH</name>
<reference evidence="8" key="1">
    <citation type="submission" date="2022-07" db="EMBL/GenBank/DDBJ databases">
        <title>Diversity of ethanolamine utilization by human commensal Escherichia coli.</title>
        <authorList>
            <person name="Jubelin G."/>
        </authorList>
    </citation>
    <scope>NUCLEOTIDE SEQUENCE</scope>
    <source>
        <strain evidence="8">S1</strain>
    </source>
</reference>
<evidence type="ECO:0000313" key="9">
    <source>
        <dbReference type="Proteomes" id="UP001206878"/>
    </source>
</evidence>
<protein>
    <submittedName>
        <fullName evidence="8">PLDc N-terminal domain-containing protein</fullName>
    </submittedName>
</protein>
<feature type="non-terminal residue" evidence="8">
    <location>
        <position position="1"/>
    </location>
</feature>
<comment type="caution">
    <text evidence="8">The sequence shown here is derived from an EMBL/GenBank/DDBJ whole genome shotgun (WGS) entry which is preliminary data.</text>
</comment>
<gene>
    <name evidence="8" type="ORF">NVV43_27355</name>
</gene>
<dbReference type="Proteomes" id="UP001206878">
    <property type="component" value="Unassembled WGS sequence"/>
</dbReference>
<feature type="domain" description="Cardiolipin synthase N-terminal" evidence="7">
    <location>
        <begin position="27"/>
        <end position="59"/>
    </location>
</feature>
<evidence type="ECO:0000256" key="5">
    <source>
        <dbReference type="ARBA" id="ARBA00023136"/>
    </source>
</evidence>
<evidence type="ECO:0000256" key="2">
    <source>
        <dbReference type="ARBA" id="ARBA00022475"/>
    </source>
</evidence>
<evidence type="ECO:0000256" key="3">
    <source>
        <dbReference type="ARBA" id="ARBA00022692"/>
    </source>
</evidence>
<evidence type="ECO:0000256" key="1">
    <source>
        <dbReference type="ARBA" id="ARBA00004651"/>
    </source>
</evidence>
<proteinExistence type="predicted"/>
<keyword evidence="4 6" id="KW-1133">Transmembrane helix</keyword>
<comment type="subcellular location">
    <subcellularLocation>
        <location evidence="1">Cell membrane</location>
        <topology evidence="1">Multi-pass membrane protein</topology>
    </subcellularLocation>
</comment>
<feature type="non-terminal residue" evidence="8">
    <location>
        <position position="86"/>
    </location>
</feature>
<dbReference type="InterPro" id="IPR027379">
    <property type="entry name" value="CLS_N"/>
</dbReference>
<dbReference type="EMBL" id="JANPXH010000939">
    <property type="protein sequence ID" value="MCR6679194.1"/>
    <property type="molecule type" value="Genomic_DNA"/>
</dbReference>
<accession>A0AAW5MSZ8</accession>
<evidence type="ECO:0000313" key="8">
    <source>
        <dbReference type="EMBL" id="MCR6679194.1"/>
    </source>
</evidence>
<organism evidence="8 9">
    <name type="scientific">Escherichia marmotae</name>
    <dbReference type="NCBI Taxonomy" id="1499973"/>
    <lineage>
        <taxon>Bacteria</taxon>
        <taxon>Pseudomonadati</taxon>
        <taxon>Pseudomonadota</taxon>
        <taxon>Gammaproteobacteria</taxon>
        <taxon>Enterobacterales</taxon>
        <taxon>Enterobacteriaceae</taxon>
        <taxon>Escherichia</taxon>
    </lineage>
</organism>
<evidence type="ECO:0000256" key="4">
    <source>
        <dbReference type="ARBA" id="ARBA00022989"/>
    </source>
</evidence>
<sequence>PMNIDLGWWQFAAMVLDYAIKFVMIGVVPGGRKPSSANAWLLLILLLPVVGLPLYLLMGSTFVSRRRHRIQVEARRHIDDTNLNVA</sequence>
<evidence type="ECO:0000259" key="7">
    <source>
        <dbReference type="Pfam" id="PF13396"/>
    </source>
</evidence>
<keyword evidence="5 6" id="KW-0472">Membrane</keyword>
<dbReference type="GO" id="GO:0005886">
    <property type="term" value="C:plasma membrane"/>
    <property type="evidence" value="ECO:0007669"/>
    <property type="project" value="UniProtKB-SubCell"/>
</dbReference>
<dbReference type="AlphaFoldDB" id="A0AAW5MSZ8"/>
<feature type="transmembrane region" description="Helical" evidence="6">
    <location>
        <begin position="6"/>
        <end position="28"/>
    </location>
</feature>
<dbReference type="Pfam" id="PF13396">
    <property type="entry name" value="PLDc_N"/>
    <property type="match status" value="1"/>
</dbReference>
<keyword evidence="3 6" id="KW-0812">Transmembrane</keyword>